<organism evidence="10 11">
    <name type="scientific">Catellatospora chokoriensis</name>
    <dbReference type="NCBI Taxonomy" id="310353"/>
    <lineage>
        <taxon>Bacteria</taxon>
        <taxon>Bacillati</taxon>
        <taxon>Actinomycetota</taxon>
        <taxon>Actinomycetes</taxon>
        <taxon>Micromonosporales</taxon>
        <taxon>Micromonosporaceae</taxon>
        <taxon>Catellatospora</taxon>
    </lineage>
</organism>
<dbReference type="SUPFAM" id="SSF88659">
    <property type="entry name" value="Sigma3 and sigma4 domains of RNA polymerase sigma factors"/>
    <property type="match status" value="1"/>
</dbReference>
<evidence type="ECO:0000256" key="2">
    <source>
        <dbReference type="ARBA" id="ARBA00023015"/>
    </source>
</evidence>
<keyword evidence="2 6" id="KW-0805">Transcription regulation</keyword>
<dbReference type="InterPro" id="IPR014284">
    <property type="entry name" value="RNA_pol_sigma-70_dom"/>
</dbReference>
<evidence type="ECO:0000256" key="6">
    <source>
        <dbReference type="RuleBase" id="RU000716"/>
    </source>
</evidence>
<dbReference type="Pfam" id="PF04542">
    <property type="entry name" value="Sigma70_r2"/>
    <property type="match status" value="1"/>
</dbReference>
<dbReference type="GO" id="GO:0016987">
    <property type="term" value="F:sigma factor activity"/>
    <property type="evidence" value="ECO:0007669"/>
    <property type="project" value="UniProtKB-KW"/>
</dbReference>
<dbReference type="InterPro" id="IPR007630">
    <property type="entry name" value="RNA_pol_sigma70_r4"/>
</dbReference>
<dbReference type="InterPro" id="IPR000838">
    <property type="entry name" value="RNA_pol_sigma70_ECF_CS"/>
</dbReference>
<comment type="similarity">
    <text evidence="1 6">Belongs to the sigma-70 factor family. ECF subfamily.</text>
</comment>
<comment type="caution">
    <text evidence="10">The sequence shown here is derived from an EMBL/GenBank/DDBJ whole genome shotgun (WGS) entry which is preliminary data.</text>
</comment>
<reference evidence="10 11" key="1">
    <citation type="submission" date="2021-01" db="EMBL/GenBank/DDBJ databases">
        <title>Whole genome shotgun sequence of Catellatospora chokoriensis NBRC 107358.</title>
        <authorList>
            <person name="Komaki H."/>
            <person name="Tamura T."/>
        </authorList>
    </citation>
    <scope>NUCLEOTIDE SEQUENCE [LARGE SCALE GENOMIC DNA]</scope>
    <source>
        <strain evidence="10 11">NBRC 107358</strain>
    </source>
</reference>
<dbReference type="Gene3D" id="1.10.1740.10">
    <property type="match status" value="1"/>
</dbReference>
<evidence type="ECO:0000256" key="5">
    <source>
        <dbReference type="ARBA" id="ARBA00023163"/>
    </source>
</evidence>
<protein>
    <recommendedName>
        <fullName evidence="6">RNA polymerase sigma factor</fullName>
    </recommendedName>
</protein>
<evidence type="ECO:0000256" key="3">
    <source>
        <dbReference type="ARBA" id="ARBA00023082"/>
    </source>
</evidence>
<dbReference type="PANTHER" id="PTHR43133">
    <property type="entry name" value="RNA POLYMERASE ECF-TYPE SIGMA FACTO"/>
    <property type="match status" value="1"/>
</dbReference>
<dbReference type="CDD" id="cd06171">
    <property type="entry name" value="Sigma70_r4"/>
    <property type="match status" value="1"/>
</dbReference>
<evidence type="ECO:0000313" key="10">
    <source>
        <dbReference type="EMBL" id="GIF92883.1"/>
    </source>
</evidence>
<keyword evidence="5 6" id="KW-0804">Transcription</keyword>
<evidence type="ECO:0000313" key="11">
    <source>
        <dbReference type="Proteomes" id="UP000619293"/>
    </source>
</evidence>
<keyword evidence="3 6" id="KW-0731">Sigma factor</keyword>
<feature type="domain" description="RNA polymerase sigma-70 region 4" evidence="9">
    <location>
        <begin position="133"/>
        <end position="180"/>
    </location>
</feature>
<dbReference type="Pfam" id="PF04545">
    <property type="entry name" value="Sigma70_r4"/>
    <property type="match status" value="1"/>
</dbReference>
<dbReference type="NCBIfam" id="TIGR02937">
    <property type="entry name" value="sigma70-ECF"/>
    <property type="match status" value="1"/>
</dbReference>
<dbReference type="InterPro" id="IPR013324">
    <property type="entry name" value="RNA_pol_sigma_r3/r4-like"/>
</dbReference>
<evidence type="ECO:0000256" key="7">
    <source>
        <dbReference type="SAM" id="MobiDB-lite"/>
    </source>
</evidence>
<dbReference type="PANTHER" id="PTHR43133:SF52">
    <property type="entry name" value="ECF RNA POLYMERASE SIGMA FACTOR SIGL"/>
    <property type="match status" value="1"/>
</dbReference>
<evidence type="ECO:0000256" key="1">
    <source>
        <dbReference type="ARBA" id="ARBA00010641"/>
    </source>
</evidence>
<dbReference type="PROSITE" id="PS01063">
    <property type="entry name" value="SIGMA70_ECF"/>
    <property type="match status" value="1"/>
</dbReference>
<dbReference type="RefSeq" id="WP_191841375.1">
    <property type="nucleotide sequence ID" value="NZ_BAAALB010000019.1"/>
</dbReference>
<evidence type="ECO:0000256" key="4">
    <source>
        <dbReference type="ARBA" id="ARBA00023125"/>
    </source>
</evidence>
<evidence type="ECO:0000259" key="9">
    <source>
        <dbReference type="Pfam" id="PF04545"/>
    </source>
</evidence>
<dbReference type="InterPro" id="IPR013325">
    <property type="entry name" value="RNA_pol_sigma_r2"/>
</dbReference>
<dbReference type="InterPro" id="IPR007627">
    <property type="entry name" value="RNA_pol_sigma70_r2"/>
</dbReference>
<dbReference type="Proteomes" id="UP000619293">
    <property type="component" value="Unassembled WGS sequence"/>
</dbReference>
<dbReference type="InterPro" id="IPR036388">
    <property type="entry name" value="WH-like_DNA-bd_sf"/>
</dbReference>
<keyword evidence="11" id="KW-1185">Reference proteome</keyword>
<dbReference type="GO" id="GO:0003677">
    <property type="term" value="F:DNA binding"/>
    <property type="evidence" value="ECO:0007669"/>
    <property type="project" value="UniProtKB-KW"/>
</dbReference>
<feature type="region of interest" description="Disordered" evidence="7">
    <location>
        <begin position="1"/>
        <end position="20"/>
    </location>
</feature>
<evidence type="ECO:0000259" key="8">
    <source>
        <dbReference type="Pfam" id="PF04542"/>
    </source>
</evidence>
<dbReference type="GO" id="GO:0006352">
    <property type="term" value="P:DNA-templated transcription initiation"/>
    <property type="evidence" value="ECO:0007669"/>
    <property type="project" value="InterPro"/>
</dbReference>
<proteinExistence type="inferred from homology"/>
<dbReference type="Gene3D" id="1.10.10.10">
    <property type="entry name" value="Winged helix-like DNA-binding domain superfamily/Winged helix DNA-binding domain"/>
    <property type="match status" value="1"/>
</dbReference>
<name>A0A8J3KA33_9ACTN</name>
<feature type="domain" description="RNA polymerase sigma-70 region 2" evidence="8">
    <location>
        <begin position="34"/>
        <end position="100"/>
    </location>
</feature>
<gene>
    <name evidence="10" type="ORF">Cch02nite_63270</name>
</gene>
<dbReference type="AlphaFoldDB" id="A0A8J3KA33"/>
<keyword evidence="4 6" id="KW-0238">DNA-binding</keyword>
<dbReference type="SUPFAM" id="SSF88946">
    <property type="entry name" value="Sigma2 domain of RNA polymerase sigma factors"/>
    <property type="match status" value="1"/>
</dbReference>
<dbReference type="EMBL" id="BONG01000052">
    <property type="protein sequence ID" value="GIF92883.1"/>
    <property type="molecule type" value="Genomic_DNA"/>
</dbReference>
<dbReference type="InterPro" id="IPR039425">
    <property type="entry name" value="RNA_pol_sigma-70-like"/>
</dbReference>
<sequence>MLPVLTNERPSACADRPAADEPLPADVRMRAIWHAYADPLLRFLQRLSQGRQHLAEDLLQETLMRAWRHIDNLPDDIASLGPWLYTVARRVAIDAARARQVRPTEIALSDTGREPVAADMFDSVVAAQVIRDALPRLNPEHRMVLVELYLRQHSTREAALRLGIPEGTVKSRVYYALRALSAVVGAAE</sequence>
<accession>A0A8J3KA33</accession>